<gene>
    <name evidence="1" type="ORF">FB45DRAFT_32064</name>
</gene>
<sequence>LLTDQCSWLSQANHVFHRLNITSRHEDYAYVCHALFRLNIAAPARPDIPRGYLFVCPIEHLRTVRGAWFGWPQRPWFWSLNPLGGSHLTPEGARSLGFPEVEQKPIRVWSRRWDTSVYEGLAKFHAAKGFDPYSQDLAKHLGHPLLELPGDAETFHAHVNEMEEEGLDEMEDTDADAGLQKLPHCCRAARSCGRYICRKVFYTVELFHVWEALLYATLLYLESSRNRD</sequence>
<dbReference type="EMBL" id="JARKIF010000001">
    <property type="protein sequence ID" value="KAJ7651169.1"/>
    <property type="molecule type" value="Genomic_DNA"/>
</dbReference>
<keyword evidence="2" id="KW-1185">Reference proteome</keyword>
<dbReference type="Proteomes" id="UP001221142">
    <property type="component" value="Unassembled WGS sequence"/>
</dbReference>
<name>A0AAD7CKN1_9AGAR</name>
<comment type="caution">
    <text evidence="1">The sequence shown here is derived from an EMBL/GenBank/DDBJ whole genome shotgun (WGS) entry which is preliminary data.</text>
</comment>
<protein>
    <submittedName>
        <fullName evidence="1">Uncharacterized protein</fullName>
    </submittedName>
</protein>
<organism evidence="1 2">
    <name type="scientific">Roridomyces roridus</name>
    <dbReference type="NCBI Taxonomy" id="1738132"/>
    <lineage>
        <taxon>Eukaryota</taxon>
        <taxon>Fungi</taxon>
        <taxon>Dikarya</taxon>
        <taxon>Basidiomycota</taxon>
        <taxon>Agaricomycotina</taxon>
        <taxon>Agaricomycetes</taxon>
        <taxon>Agaricomycetidae</taxon>
        <taxon>Agaricales</taxon>
        <taxon>Marasmiineae</taxon>
        <taxon>Mycenaceae</taxon>
        <taxon>Roridomyces</taxon>
    </lineage>
</organism>
<feature type="non-terminal residue" evidence="1">
    <location>
        <position position="228"/>
    </location>
</feature>
<evidence type="ECO:0000313" key="2">
    <source>
        <dbReference type="Proteomes" id="UP001221142"/>
    </source>
</evidence>
<proteinExistence type="predicted"/>
<evidence type="ECO:0000313" key="1">
    <source>
        <dbReference type="EMBL" id="KAJ7651169.1"/>
    </source>
</evidence>
<dbReference type="AlphaFoldDB" id="A0AAD7CKN1"/>
<accession>A0AAD7CKN1</accession>
<reference evidence="1" key="1">
    <citation type="submission" date="2023-03" db="EMBL/GenBank/DDBJ databases">
        <title>Massive genome expansion in bonnet fungi (Mycena s.s.) driven by repeated elements and novel gene families across ecological guilds.</title>
        <authorList>
            <consortium name="Lawrence Berkeley National Laboratory"/>
            <person name="Harder C.B."/>
            <person name="Miyauchi S."/>
            <person name="Viragh M."/>
            <person name="Kuo A."/>
            <person name="Thoen E."/>
            <person name="Andreopoulos B."/>
            <person name="Lu D."/>
            <person name="Skrede I."/>
            <person name="Drula E."/>
            <person name="Henrissat B."/>
            <person name="Morin E."/>
            <person name="Kohler A."/>
            <person name="Barry K."/>
            <person name="LaButti K."/>
            <person name="Morin E."/>
            <person name="Salamov A."/>
            <person name="Lipzen A."/>
            <person name="Mereny Z."/>
            <person name="Hegedus B."/>
            <person name="Baldrian P."/>
            <person name="Stursova M."/>
            <person name="Weitz H."/>
            <person name="Taylor A."/>
            <person name="Grigoriev I.V."/>
            <person name="Nagy L.G."/>
            <person name="Martin F."/>
            <person name="Kauserud H."/>
        </authorList>
    </citation>
    <scope>NUCLEOTIDE SEQUENCE</scope>
    <source>
        <strain evidence="1">9284</strain>
    </source>
</reference>